<feature type="transmembrane region" description="Helical" evidence="1">
    <location>
        <begin position="6"/>
        <end position="27"/>
    </location>
</feature>
<dbReference type="EMBL" id="JAYGJQ010000002">
    <property type="protein sequence ID" value="MEA9357947.1"/>
    <property type="molecule type" value="Genomic_DNA"/>
</dbReference>
<gene>
    <name evidence="2" type="ORF">SHI21_17075</name>
</gene>
<reference evidence="2 3" key="1">
    <citation type="submission" date="2023-11" db="EMBL/GenBank/DDBJ databases">
        <title>A Novel Polar Bacteriovorax (B. antarcticus) Isolated from the Biocrust in Antarctica.</title>
        <authorList>
            <person name="Mun W."/>
            <person name="Choi S.Y."/>
            <person name="Mitchell R.J."/>
        </authorList>
    </citation>
    <scope>NUCLEOTIDE SEQUENCE [LARGE SCALE GENOMIC DNA]</scope>
    <source>
        <strain evidence="2 3">PP10</strain>
    </source>
</reference>
<evidence type="ECO:0000313" key="3">
    <source>
        <dbReference type="Proteomes" id="UP001302274"/>
    </source>
</evidence>
<accession>A0ABU5VZD1</accession>
<comment type="caution">
    <text evidence="2">The sequence shown here is derived from an EMBL/GenBank/DDBJ whole genome shotgun (WGS) entry which is preliminary data.</text>
</comment>
<organism evidence="2 3">
    <name type="scientific">Bacteriovorax antarcticus</name>
    <dbReference type="NCBI Taxonomy" id="3088717"/>
    <lineage>
        <taxon>Bacteria</taxon>
        <taxon>Pseudomonadati</taxon>
        <taxon>Bdellovibrionota</taxon>
        <taxon>Bacteriovoracia</taxon>
        <taxon>Bacteriovoracales</taxon>
        <taxon>Bacteriovoracaceae</taxon>
        <taxon>Bacteriovorax</taxon>
    </lineage>
</organism>
<keyword evidence="1" id="KW-1133">Transmembrane helix</keyword>
<sequence length="49" mass="5559">MKSKLNPVYIIIGLFLFKVGIIDNLRFHATNNANERSVASVDLTKRAIR</sequence>
<keyword evidence="3" id="KW-1185">Reference proteome</keyword>
<keyword evidence="1" id="KW-0472">Membrane</keyword>
<dbReference type="Proteomes" id="UP001302274">
    <property type="component" value="Unassembled WGS sequence"/>
</dbReference>
<proteinExistence type="predicted"/>
<evidence type="ECO:0000256" key="1">
    <source>
        <dbReference type="SAM" id="Phobius"/>
    </source>
</evidence>
<dbReference type="RefSeq" id="WP_323578144.1">
    <property type="nucleotide sequence ID" value="NZ_JAYGJQ010000002.1"/>
</dbReference>
<evidence type="ECO:0000313" key="2">
    <source>
        <dbReference type="EMBL" id="MEA9357947.1"/>
    </source>
</evidence>
<keyword evidence="1" id="KW-0812">Transmembrane</keyword>
<protein>
    <submittedName>
        <fullName evidence="2">Uncharacterized protein</fullName>
    </submittedName>
</protein>
<name>A0ABU5VZD1_9BACT</name>